<evidence type="ECO:0000313" key="3">
    <source>
        <dbReference type="Proteomes" id="UP000326944"/>
    </source>
</evidence>
<dbReference type="SMART" id="SM00471">
    <property type="entry name" value="HDc"/>
    <property type="match status" value="1"/>
</dbReference>
<organism evidence="2 3">
    <name type="scientific">Sulfurimonas lithotrophica</name>
    <dbReference type="NCBI Taxonomy" id="2590022"/>
    <lineage>
        <taxon>Bacteria</taxon>
        <taxon>Pseudomonadati</taxon>
        <taxon>Campylobacterota</taxon>
        <taxon>Epsilonproteobacteria</taxon>
        <taxon>Campylobacterales</taxon>
        <taxon>Sulfurimonadaceae</taxon>
        <taxon>Sulfurimonas</taxon>
    </lineage>
</organism>
<gene>
    <name evidence="2" type="ORF">FJR48_01795</name>
</gene>
<keyword evidence="3" id="KW-1185">Reference proteome</keyword>
<feature type="domain" description="HD-GYP" evidence="1">
    <location>
        <begin position="125"/>
        <end position="310"/>
    </location>
</feature>
<dbReference type="AlphaFoldDB" id="A0A5P8NYK9"/>
<name>A0A5P8NYK9_9BACT</name>
<reference evidence="2 3" key="1">
    <citation type="submission" date="2019-09" db="EMBL/GenBank/DDBJ databases">
        <title>Sulfurimonas gotlandica sp. nov., a chemoautotrophic and psychrotolerant epsilonproteobacterium isolated from a pelagic redoxcline, and an emended description of the genus Sulfurimonas.</title>
        <authorList>
            <person name="Wang S."/>
            <person name="Jiang L."/>
            <person name="Shao S."/>
        </authorList>
    </citation>
    <scope>NUCLEOTIDE SEQUENCE [LARGE SCALE GENOMIC DNA]</scope>
    <source>
        <strain evidence="2 3">GYSZ_1</strain>
    </source>
</reference>
<dbReference type="KEGG" id="sulg:FJR48_01795"/>
<dbReference type="PROSITE" id="PS51832">
    <property type="entry name" value="HD_GYP"/>
    <property type="match status" value="1"/>
</dbReference>
<sequence length="310" mass="35388">MENGNYILIDKSIIAEGCAYDFSIYYFHNKSKIKKLQNKGVVIDSDDLLYFEQANKLYVHAHEHSSYKKFMQENFVGKSGNPVSFASKFNSIYKNASKALNDLFDNPEKLSNYKESKKIVNELVESVLDDDFAIKSLMEIATHDYYTHTHSINVSIYALSLGNFLSLSTKELEELGEAALLHDLGKSKIDSNIINKKGSLTIQEFKIMKKHPSFGVSIGLKLGIKNKNILEGIKYHHEKMDGSGYPNGLYNDEIPLYAKIICICDIFDALTSQRSYKQAMTSYEALKLMKVEMNRHIDLKLLNKMILMFK</sequence>
<evidence type="ECO:0000313" key="2">
    <source>
        <dbReference type="EMBL" id="QFR48525.1"/>
    </source>
</evidence>
<dbReference type="PANTHER" id="PTHR43155">
    <property type="entry name" value="CYCLIC DI-GMP PHOSPHODIESTERASE PA4108-RELATED"/>
    <property type="match status" value="1"/>
</dbReference>
<dbReference type="InterPro" id="IPR037522">
    <property type="entry name" value="HD_GYP_dom"/>
</dbReference>
<evidence type="ECO:0000259" key="1">
    <source>
        <dbReference type="PROSITE" id="PS51832"/>
    </source>
</evidence>
<protein>
    <submittedName>
        <fullName evidence="2">HD-GYP domain-containing protein</fullName>
    </submittedName>
</protein>
<dbReference type="SUPFAM" id="SSF109604">
    <property type="entry name" value="HD-domain/PDEase-like"/>
    <property type="match status" value="1"/>
</dbReference>
<proteinExistence type="predicted"/>
<accession>A0A5P8NYK9</accession>
<dbReference type="InterPro" id="IPR003607">
    <property type="entry name" value="HD/PDEase_dom"/>
</dbReference>
<dbReference type="Pfam" id="PF13487">
    <property type="entry name" value="HD_5"/>
    <property type="match status" value="1"/>
</dbReference>
<dbReference type="Gene3D" id="1.10.3210.10">
    <property type="entry name" value="Hypothetical protein af1432"/>
    <property type="match status" value="1"/>
</dbReference>
<dbReference type="EMBL" id="CP043617">
    <property type="protein sequence ID" value="QFR48525.1"/>
    <property type="molecule type" value="Genomic_DNA"/>
</dbReference>
<dbReference type="Proteomes" id="UP000326944">
    <property type="component" value="Chromosome"/>
</dbReference>
<dbReference type="OrthoDB" id="9781223at2"/>
<dbReference type="CDD" id="cd00077">
    <property type="entry name" value="HDc"/>
    <property type="match status" value="1"/>
</dbReference>
<dbReference type="PANTHER" id="PTHR43155:SF2">
    <property type="entry name" value="CYCLIC DI-GMP PHOSPHODIESTERASE PA4108"/>
    <property type="match status" value="1"/>
</dbReference>
<dbReference type="RefSeq" id="WP_152306468.1">
    <property type="nucleotide sequence ID" value="NZ_CP043617.1"/>
</dbReference>